<dbReference type="RefSeq" id="WP_184690357.1">
    <property type="nucleotide sequence ID" value="NZ_JACHJN010000003.1"/>
</dbReference>
<evidence type="ECO:0000259" key="1">
    <source>
        <dbReference type="Pfam" id="PF04149"/>
    </source>
</evidence>
<feature type="domain" description="DUF397" evidence="1">
    <location>
        <begin position="6"/>
        <end position="58"/>
    </location>
</feature>
<keyword evidence="3" id="KW-1185">Reference proteome</keyword>
<evidence type="ECO:0000313" key="3">
    <source>
        <dbReference type="Proteomes" id="UP000547510"/>
    </source>
</evidence>
<dbReference type="Proteomes" id="UP000547510">
    <property type="component" value="Unassembled WGS sequence"/>
</dbReference>
<dbReference type="Pfam" id="PF04149">
    <property type="entry name" value="DUF397"/>
    <property type="match status" value="1"/>
</dbReference>
<name>A0A841CH71_9PSEU</name>
<gene>
    <name evidence="2" type="ORF">FHS29_002099</name>
</gene>
<accession>A0A841CH71</accession>
<comment type="caution">
    <text evidence="2">The sequence shown here is derived from an EMBL/GenBank/DDBJ whole genome shotgun (WGS) entry which is preliminary data.</text>
</comment>
<dbReference type="AlphaFoldDB" id="A0A841CH71"/>
<proteinExistence type="predicted"/>
<dbReference type="EMBL" id="JACHJN010000003">
    <property type="protein sequence ID" value="MBB5955518.1"/>
    <property type="molecule type" value="Genomic_DNA"/>
</dbReference>
<sequence length="59" mass="6463">MRHDTGWLKSSHSAAASNDCVEVRLTDSHTDVRDSKNPTGPRLSLPGKTWTAFVAGLKR</sequence>
<reference evidence="2 3" key="1">
    <citation type="submission" date="2020-08" db="EMBL/GenBank/DDBJ databases">
        <title>Genomic Encyclopedia of Type Strains, Phase III (KMG-III): the genomes of soil and plant-associated and newly described type strains.</title>
        <authorList>
            <person name="Whitman W."/>
        </authorList>
    </citation>
    <scope>NUCLEOTIDE SEQUENCE [LARGE SCALE GENOMIC DNA]</scope>
    <source>
        <strain evidence="2 3">CECT 8640</strain>
    </source>
</reference>
<evidence type="ECO:0000313" key="2">
    <source>
        <dbReference type="EMBL" id="MBB5955518.1"/>
    </source>
</evidence>
<dbReference type="InterPro" id="IPR007278">
    <property type="entry name" value="DUF397"/>
</dbReference>
<protein>
    <recommendedName>
        <fullName evidence="1">DUF397 domain-containing protein</fullName>
    </recommendedName>
</protein>
<organism evidence="2 3">
    <name type="scientific">Saccharothrix tamanrassetensis</name>
    <dbReference type="NCBI Taxonomy" id="1051531"/>
    <lineage>
        <taxon>Bacteria</taxon>
        <taxon>Bacillati</taxon>
        <taxon>Actinomycetota</taxon>
        <taxon>Actinomycetes</taxon>
        <taxon>Pseudonocardiales</taxon>
        <taxon>Pseudonocardiaceae</taxon>
        <taxon>Saccharothrix</taxon>
    </lineage>
</organism>